<accession>A0ABW2A9R6</accession>
<dbReference type="Pfam" id="PF06986">
    <property type="entry name" value="F_T4SS_TraN"/>
    <property type="match status" value="2"/>
</dbReference>
<dbReference type="Proteomes" id="UP001596422">
    <property type="component" value="Unassembled WGS sequence"/>
</dbReference>
<dbReference type="SMART" id="SM00327">
    <property type="entry name" value="VWA"/>
    <property type="match status" value="1"/>
</dbReference>
<protein>
    <submittedName>
        <fullName evidence="4">Conjugal transfer mating pair stabilization protein TraN</fullName>
    </submittedName>
</protein>
<evidence type="ECO:0000256" key="2">
    <source>
        <dbReference type="SAM" id="Phobius"/>
    </source>
</evidence>
<feature type="domain" description="VWFA" evidence="3">
    <location>
        <begin position="111"/>
        <end position="289"/>
    </location>
</feature>
<feature type="transmembrane region" description="Helical" evidence="2">
    <location>
        <begin position="636"/>
        <end position="660"/>
    </location>
</feature>
<keyword evidence="5" id="KW-1185">Reference proteome</keyword>
<dbReference type="InterPro" id="IPR014121">
    <property type="entry name" value="TraN_Ftype"/>
</dbReference>
<evidence type="ECO:0000256" key="1">
    <source>
        <dbReference type="SAM" id="MobiDB-lite"/>
    </source>
</evidence>
<evidence type="ECO:0000259" key="3">
    <source>
        <dbReference type="SMART" id="SM00327"/>
    </source>
</evidence>
<keyword evidence="2" id="KW-0812">Transmembrane</keyword>
<dbReference type="InterPro" id="IPR002035">
    <property type="entry name" value="VWF_A"/>
</dbReference>
<evidence type="ECO:0000313" key="4">
    <source>
        <dbReference type="EMBL" id="MFC6674296.1"/>
    </source>
</evidence>
<reference evidence="5" key="1">
    <citation type="journal article" date="2019" name="Int. J. Syst. Evol. Microbiol.">
        <title>The Global Catalogue of Microorganisms (GCM) 10K type strain sequencing project: providing services to taxonomists for standard genome sequencing and annotation.</title>
        <authorList>
            <consortium name="The Broad Institute Genomics Platform"/>
            <consortium name="The Broad Institute Genome Sequencing Center for Infectious Disease"/>
            <person name="Wu L."/>
            <person name="Ma J."/>
        </authorList>
    </citation>
    <scope>NUCLEOTIDE SEQUENCE [LARGE SCALE GENOMIC DNA]</scope>
    <source>
        <strain evidence="5">NBRC 111756</strain>
    </source>
</reference>
<dbReference type="NCBIfam" id="NF011458">
    <property type="entry name" value="PRK14876.1"/>
    <property type="match status" value="1"/>
</dbReference>
<dbReference type="EMBL" id="JBHSWE010000002">
    <property type="protein sequence ID" value="MFC6674296.1"/>
    <property type="molecule type" value="Genomic_DNA"/>
</dbReference>
<proteinExistence type="predicted"/>
<dbReference type="Pfam" id="PF00092">
    <property type="entry name" value="VWA"/>
    <property type="match status" value="1"/>
</dbReference>
<feature type="region of interest" description="Disordered" evidence="1">
    <location>
        <begin position="1"/>
        <end position="21"/>
    </location>
</feature>
<evidence type="ECO:0000313" key="5">
    <source>
        <dbReference type="Proteomes" id="UP001596422"/>
    </source>
</evidence>
<keyword evidence="2" id="KW-0472">Membrane</keyword>
<organism evidence="4 5">
    <name type="scientific">Marinobacterium aestuariivivens</name>
    <dbReference type="NCBI Taxonomy" id="1698799"/>
    <lineage>
        <taxon>Bacteria</taxon>
        <taxon>Pseudomonadati</taxon>
        <taxon>Pseudomonadota</taxon>
        <taxon>Gammaproteobacteria</taxon>
        <taxon>Oceanospirillales</taxon>
        <taxon>Oceanospirillaceae</taxon>
        <taxon>Marinobacterium</taxon>
    </lineage>
</organism>
<gene>
    <name evidence="4" type="primary">traN</name>
    <name evidence="4" type="ORF">ACFQDL_32405</name>
</gene>
<dbReference type="InterPro" id="IPR036465">
    <property type="entry name" value="vWFA_dom_sf"/>
</dbReference>
<dbReference type="Gene3D" id="3.40.50.410">
    <property type="entry name" value="von Willebrand factor, type A domain"/>
    <property type="match status" value="1"/>
</dbReference>
<name>A0ABW2A9R6_9GAMM</name>
<dbReference type="SUPFAM" id="SSF53300">
    <property type="entry name" value="vWA-like"/>
    <property type="match status" value="1"/>
</dbReference>
<keyword evidence="2" id="KW-1133">Transmembrane helix</keyword>
<sequence length="819" mass="89364">MDDAGTEAKGSLWTDASSDSPSISGAAYQVLLDMANRSRPDFTNDPVLNLTKDTYENIDLIAEGFGDCSAETIINEASITAHVPDYYTCSTVNKPTGGCVISHIIEIDTEPADVVFLIDNSASMGSVISDLRNNVRTFAEILSQGNSENLRLGGATIRVDDYLTRNVDLTYSIDEFSAWIDAIRTDGAPTYPFDAIAWAADHFEWRDDAHRIIILVGNDDVGGDKENAIERVAANSVELYVFHDNNETNSIGTHLADYFSGTKLLKFAQFLTVVKDSWSPKECVDAAVATLEEFCEGSYTPTPTTDDDCVNISGFEVCRGDPIYERLDEPPVPNVPKLASTVDVSALQCDFNRGQGTCWTDPQGNEQCLENYQDVDQCQEYEDNPQCGYISSECVDGATGSEGTCYVYKNKYDCGEDVEVPTLEKETQYQCGGPISCMGDECLDVTTTQSTDFARASALLNAAQFMTQDMSCEDVTGETNVYCRAFSGEAGECKIAVGGVQDCCEQPSNVSLADYLTMITSVPKLDGAVLALEDTNVIKSSYQTLRQPVMNAWTEVSKPFTSHMDNISGAVEEIWSPIEELKQQLIEKLKEQAKKMLQDVMGSLAQDSATEAAATAAADQAAEEMVNEMATQAASMLGAAMTIYTIYVVAVAIIQIVWACEQAELEMNTKRALKSCTYVGSYCKTEVLGACIEEREAYCCFNSPLSRIVQEQVRSQLGTDFGDAESPQCEGIPLDEISSIDWSQIDLTEWLGILEQNGQLPSVDNVSMDALTGSGSVFNIDGDRQPADQRAMDRVDDIDVDAKRREAMEMIQIDPGDGT</sequence>
<comment type="caution">
    <text evidence="4">The sequence shown here is derived from an EMBL/GenBank/DDBJ whole genome shotgun (WGS) entry which is preliminary data.</text>
</comment>